<protein>
    <submittedName>
        <fullName evidence="8">Metallophosphatase domain-containing protein</fullName>
    </submittedName>
</protein>
<feature type="domain" description="Calcineurin-like phosphoesterase" evidence="7">
    <location>
        <begin position="84"/>
        <end position="327"/>
    </location>
</feature>
<feature type="compositionally biased region" description="Low complexity" evidence="5">
    <location>
        <begin position="1"/>
        <end position="13"/>
    </location>
</feature>
<keyword evidence="4 6" id="KW-0472">Membrane</keyword>
<dbReference type="GeneID" id="77726514"/>
<feature type="compositionally biased region" description="Low complexity" evidence="5">
    <location>
        <begin position="580"/>
        <end position="591"/>
    </location>
</feature>
<evidence type="ECO:0000256" key="3">
    <source>
        <dbReference type="ARBA" id="ARBA00022989"/>
    </source>
</evidence>
<dbReference type="Gene3D" id="3.60.21.10">
    <property type="match status" value="1"/>
</dbReference>
<organism evidence="8 9">
    <name type="scientific">Dioszegia hungarica</name>
    <dbReference type="NCBI Taxonomy" id="4972"/>
    <lineage>
        <taxon>Eukaryota</taxon>
        <taxon>Fungi</taxon>
        <taxon>Dikarya</taxon>
        <taxon>Basidiomycota</taxon>
        <taxon>Agaricomycotina</taxon>
        <taxon>Tremellomycetes</taxon>
        <taxon>Tremellales</taxon>
        <taxon>Bulleribasidiaceae</taxon>
        <taxon>Dioszegia</taxon>
    </lineage>
</organism>
<gene>
    <name evidence="8" type="ORF">MKK02DRAFT_27148</name>
</gene>
<feature type="transmembrane region" description="Helical" evidence="6">
    <location>
        <begin position="388"/>
        <end position="406"/>
    </location>
</feature>
<evidence type="ECO:0000313" key="9">
    <source>
        <dbReference type="Proteomes" id="UP001164286"/>
    </source>
</evidence>
<evidence type="ECO:0000256" key="5">
    <source>
        <dbReference type="SAM" id="MobiDB-lite"/>
    </source>
</evidence>
<dbReference type="PANTHER" id="PTHR13315:SF4">
    <property type="entry name" value="METALLOPHOSPHOESTERASE, ISOFORM E"/>
    <property type="match status" value="1"/>
</dbReference>
<dbReference type="GO" id="GO:0005783">
    <property type="term" value="C:endoplasmic reticulum"/>
    <property type="evidence" value="ECO:0007669"/>
    <property type="project" value="TreeGrafter"/>
</dbReference>
<dbReference type="Proteomes" id="UP001164286">
    <property type="component" value="Unassembled WGS sequence"/>
</dbReference>
<keyword evidence="3 6" id="KW-1133">Transmembrane helix</keyword>
<dbReference type="InterPro" id="IPR029052">
    <property type="entry name" value="Metallo-depent_PP-like"/>
</dbReference>
<feature type="region of interest" description="Disordered" evidence="5">
    <location>
        <begin position="565"/>
        <end position="603"/>
    </location>
</feature>
<dbReference type="EMBL" id="JAKWFO010000005">
    <property type="protein sequence ID" value="KAI9636633.1"/>
    <property type="molecule type" value="Genomic_DNA"/>
</dbReference>
<dbReference type="GO" id="GO:0006506">
    <property type="term" value="P:GPI anchor biosynthetic process"/>
    <property type="evidence" value="ECO:0007669"/>
    <property type="project" value="InterPro"/>
</dbReference>
<evidence type="ECO:0000256" key="4">
    <source>
        <dbReference type="ARBA" id="ARBA00023136"/>
    </source>
</evidence>
<evidence type="ECO:0000256" key="2">
    <source>
        <dbReference type="ARBA" id="ARBA00022692"/>
    </source>
</evidence>
<feature type="region of interest" description="Disordered" evidence="5">
    <location>
        <begin position="1"/>
        <end position="30"/>
    </location>
</feature>
<dbReference type="GO" id="GO:0016020">
    <property type="term" value="C:membrane"/>
    <property type="evidence" value="ECO:0007669"/>
    <property type="project" value="UniProtKB-SubCell"/>
</dbReference>
<dbReference type="InterPro" id="IPR004843">
    <property type="entry name" value="Calcineurin-like_PHP"/>
</dbReference>
<dbReference type="RefSeq" id="XP_052946410.1">
    <property type="nucleotide sequence ID" value="XM_053087313.1"/>
</dbReference>
<dbReference type="FunFam" id="3.60.21.10:FF:000103">
    <property type="entry name" value="Unplaced genomic scaffold supercont1.18, whole genome shotgun sequence"/>
    <property type="match status" value="1"/>
</dbReference>
<evidence type="ECO:0000313" key="8">
    <source>
        <dbReference type="EMBL" id="KAI9636633.1"/>
    </source>
</evidence>
<evidence type="ECO:0000259" key="7">
    <source>
        <dbReference type="Pfam" id="PF00149"/>
    </source>
</evidence>
<dbReference type="Pfam" id="PF00149">
    <property type="entry name" value="Metallophos"/>
    <property type="match status" value="1"/>
</dbReference>
<keyword evidence="9" id="KW-1185">Reference proteome</keyword>
<dbReference type="InterPro" id="IPR033308">
    <property type="entry name" value="PGAP5/Cdc1/Ted1"/>
</dbReference>
<feature type="compositionally biased region" description="Polar residues" evidence="5">
    <location>
        <begin position="456"/>
        <end position="480"/>
    </location>
</feature>
<proteinExistence type="predicted"/>
<dbReference type="PANTHER" id="PTHR13315">
    <property type="entry name" value="METALLO PHOSPHOESTERASE RELATED"/>
    <property type="match status" value="1"/>
</dbReference>
<accession>A0AA38HA19</accession>
<keyword evidence="2 6" id="KW-0812">Transmembrane</keyword>
<dbReference type="AlphaFoldDB" id="A0AA38HA19"/>
<reference evidence="8" key="1">
    <citation type="journal article" date="2022" name="G3 (Bethesda)">
        <title>High quality genome of the basidiomycete yeast Dioszegia hungarica PDD-24b-2 isolated from cloud water.</title>
        <authorList>
            <person name="Jarrige D."/>
            <person name="Haridas S."/>
            <person name="Bleykasten-Grosshans C."/>
            <person name="Joly M."/>
            <person name="Nadalig T."/>
            <person name="Sancelme M."/>
            <person name="Vuilleumier S."/>
            <person name="Grigoriev I.V."/>
            <person name="Amato P."/>
            <person name="Bringel F."/>
        </authorList>
    </citation>
    <scope>NUCLEOTIDE SEQUENCE</scope>
    <source>
        <strain evidence="8">PDD-24b-2</strain>
    </source>
</reference>
<name>A0AA38HA19_9TREE</name>
<sequence>MSLLPSPSRSPPLYSEKQHGGNGRSRKTGLRSRGTQLLALRFGWVVLVVWFEVGEFFSSLSSCRFPDAALRHTRSPKPSPPPTHVVLIADPHVSHPRFSYSPDSNPWINALRQVFDELFMRKSWNIVMRLGKVDHVIMLGDMLDWGRGVMDEEEYAQYHNIFRSIFQLPPSIPMHFVPGNHDLPLGPHRFFSPHARDRYTRYFSPPNQVISIANHSLVLLDAVGLVEEDYRRYAAEMQFGEWDGIEGGVIEFVKGAAEEIAGGANILISHIPLARPERSQCGPNREFGRIQKGAGPGYQNLLGSETSRFLLEQLKPEVVFSGDDHDYCEHTHPNHIREVTVKSFSSSTGIQRPGFQLLSLIPPPEYPSFPPEPTYADRQCTLPDQAGVYSRVYFPFICITILYIFFTNIRQAWIKWNAVTDRTDKPYGEKGRSSPSPSVEVARRYADRPVALTLPSRRSSAHLSTLQPHGGASTSRQLHMTSRPPSPNLSNRSAPVSPFGSPRPSFADEEADITLDTPNLSRRSSFIYMNGTSSTSTPSSYFSSREPSGNAGLGLGLGLATPTGLNPYPGSHVTPNLRRTSSNTPSYSSHSPTPPPNAAQNRRVTMPRHLSAYNSDSDRESKKARQPAPNYLPVLSLTDGQNRSGFRGTVLSAWERLRGYMRWAWKMRNSVIVRSLWEVWGVAWVVAVAWVVVNGLFFLG</sequence>
<dbReference type="SUPFAM" id="SSF56300">
    <property type="entry name" value="Metallo-dependent phosphatases"/>
    <property type="match status" value="1"/>
</dbReference>
<feature type="region of interest" description="Disordered" evidence="5">
    <location>
        <begin position="456"/>
        <end position="507"/>
    </location>
</feature>
<feature type="transmembrane region" description="Helical" evidence="6">
    <location>
        <begin position="676"/>
        <end position="699"/>
    </location>
</feature>
<comment type="caution">
    <text evidence="8">The sequence shown here is derived from an EMBL/GenBank/DDBJ whole genome shotgun (WGS) entry which is preliminary data.</text>
</comment>
<evidence type="ECO:0000256" key="6">
    <source>
        <dbReference type="SAM" id="Phobius"/>
    </source>
</evidence>
<dbReference type="GO" id="GO:0016787">
    <property type="term" value="F:hydrolase activity"/>
    <property type="evidence" value="ECO:0007669"/>
    <property type="project" value="InterPro"/>
</dbReference>
<evidence type="ECO:0000256" key="1">
    <source>
        <dbReference type="ARBA" id="ARBA00004141"/>
    </source>
</evidence>
<comment type="subcellular location">
    <subcellularLocation>
        <location evidence="1">Membrane</location>
        <topology evidence="1">Multi-pass membrane protein</topology>
    </subcellularLocation>
</comment>